<dbReference type="WBParaSite" id="PgE106_g002_t02">
    <property type="protein sequence ID" value="PgE106_g002_t02"/>
    <property type="gene ID" value="PgE106_g002"/>
</dbReference>
<dbReference type="InterPro" id="IPR027267">
    <property type="entry name" value="AH/BAR_dom_sf"/>
</dbReference>
<dbReference type="AlphaFoldDB" id="A0A915A557"/>
<keyword evidence="4" id="KW-1185">Reference proteome</keyword>
<reference evidence="5" key="1">
    <citation type="submission" date="2022-11" db="UniProtKB">
        <authorList>
            <consortium name="WormBaseParasite"/>
        </authorList>
    </citation>
    <scope>IDENTIFICATION</scope>
</reference>
<dbReference type="SUPFAM" id="SSF103657">
    <property type="entry name" value="BAR/IMD domain-like"/>
    <property type="match status" value="1"/>
</dbReference>
<sequence length="375" mass="42732">SCFISEPPFPSVKWTAVRGGGILSDGDRSEVAPYAGRRKASISNDEQLKGRRSGFSYRANRSRGDIYFISLKFPFTARELFAVEICMLQVIGNYVDLYEETMTYFEYKYSSTCGRTSACYCYSDTAFGPPEMAHESTKKDGKLNDSENISGHSAALQKSRSSSRRSEGSRNRSKMPSNVALSPQRGQLKKLFMKLGEKMGVMEKTEYTGRFNDACTDVDDYKVVLEHLSIQLLSVMQQDPRYVPNPPAAMNIESPPNEDPWEMLTPVMAVIEQHMEQKAPVEARTVSSVKMAQLHRDFQKKGRRCIHAIRTFLNVDYENLRDSRKDLEKKRQELDFAKHELKAAKTPESIEVKNAVYEQALMQFKTQLEKVCWAK</sequence>
<evidence type="ECO:0000256" key="1">
    <source>
        <dbReference type="SAM" id="Coils"/>
    </source>
</evidence>
<dbReference type="Gene3D" id="1.20.1270.60">
    <property type="entry name" value="Arfaptin homology (AH) domain/BAR domain"/>
    <property type="match status" value="1"/>
</dbReference>
<feature type="coiled-coil region" evidence="1">
    <location>
        <begin position="310"/>
        <end position="344"/>
    </location>
</feature>
<evidence type="ECO:0000313" key="5">
    <source>
        <dbReference type="WBParaSite" id="PgE106_g002_t02"/>
    </source>
</evidence>
<feature type="compositionally biased region" description="Basic and acidic residues" evidence="2">
    <location>
        <begin position="132"/>
        <end position="145"/>
    </location>
</feature>
<feature type="region of interest" description="Disordered" evidence="2">
    <location>
        <begin position="132"/>
        <end position="181"/>
    </location>
</feature>
<evidence type="ECO:0000256" key="2">
    <source>
        <dbReference type="SAM" id="MobiDB-lite"/>
    </source>
</evidence>
<protein>
    <submittedName>
        <fullName evidence="5">BAR domain-containing protein</fullName>
    </submittedName>
</protein>
<accession>A0A915A557</accession>
<dbReference type="InterPro" id="IPR004148">
    <property type="entry name" value="BAR_dom"/>
</dbReference>
<name>A0A915A557_PARUN</name>
<dbReference type="Pfam" id="PF03114">
    <property type="entry name" value="BAR"/>
    <property type="match status" value="1"/>
</dbReference>
<feature type="domain" description="BAR" evidence="3">
    <location>
        <begin position="187"/>
        <end position="371"/>
    </location>
</feature>
<organism evidence="4 5">
    <name type="scientific">Parascaris univalens</name>
    <name type="common">Nematode worm</name>
    <dbReference type="NCBI Taxonomy" id="6257"/>
    <lineage>
        <taxon>Eukaryota</taxon>
        <taxon>Metazoa</taxon>
        <taxon>Ecdysozoa</taxon>
        <taxon>Nematoda</taxon>
        <taxon>Chromadorea</taxon>
        <taxon>Rhabditida</taxon>
        <taxon>Spirurina</taxon>
        <taxon>Ascaridomorpha</taxon>
        <taxon>Ascaridoidea</taxon>
        <taxon>Ascarididae</taxon>
        <taxon>Parascaris</taxon>
    </lineage>
</organism>
<keyword evidence="1" id="KW-0175">Coiled coil</keyword>
<evidence type="ECO:0000259" key="3">
    <source>
        <dbReference type="Pfam" id="PF03114"/>
    </source>
</evidence>
<evidence type="ECO:0000313" key="4">
    <source>
        <dbReference type="Proteomes" id="UP000887569"/>
    </source>
</evidence>
<dbReference type="GO" id="GO:0005737">
    <property type="term" value="C:cytoplasm"/>
    <property type="evidence" value="ECO:0007669"/>
    <property type="project" value="InterPro"/>
</dbReference>
<dbReference type="Proteomes" id="UP000887569">
    <property type="component" value="Unplaced"/>
</dbReference>
<proteinExistence type="predicted"/>